<sequence>MSQREEFEEKLAQLAKLDQEGLSGFRVEKRIHVFTVDYDGFFEKSIGVFKDPDVAKGFAKGQTYLKTEEVYVWTDGEWAFVFKGCLEVINDEQEALKLREVALAKLTPEERKLLKL</sequence>
<dbReference type="EMBL" id="PFBO01000036">
    <property type="protein sequence ID" value="PIT90617.1"/>
    <property type="molecule type" value="Genomic_DNA"/>
</dbReference>
<gene>
    <name evidence="1" type="ORF">COU22_01215</name>
</gene>
<protein>
    <submittedName>
        <fullName evidence="1">Uncharacterized protein</fullName>
    </submittedName>
</protein>
<accession>A0A2M6WCU6</accession>
<name>A0A2M6WCU6_9BACT</name>
<proteinExistence type="predicted"/>
<reference evidence="2" key="1">
    <citation type="submission" date="2017-09" db="EMBL/GenBank/DDBJ databases">
        <title>Depth-based differentiation of microbial function through sediment-hosted aquifers and enrichment of novel symbionts in the deep terrestrial subsurface.</title>
        <authorList>
            <person name="Probst A.J."/>
            <person name="Ladd B."/>
            <person name="Jarett J.K."/>
            <person name="Geller-Mcgrath D.E."/>
            <person name="Sieber C.M.K."/>
            <person name="Emerson J.B."/>
            <person name="Anantharaman K."/>
            <person name="Thomas B.C."/>
            <person name="Malmstrom R."/>
            <person name="Stieglmeier M."/>
            <person name="Klingl A."/>
            <person name="Woyke T."/>
            <person name="Ryan C.M."/>
            <person name="Banfield J.F."/>
        </authorList>
    </citation>
    <scope>NUCLEOTIDE SEQUENCE [LARGE SCALE GENOMIC DNA]</scope>
</reference>
<organism evidence="1 2">
    <name type="scientific">Candidatus Komeilibacteria bacterium CG10_big_fil_rev_8_21_14_0_10_41_13</name>
    <dbReference type="NCBI Taxonomy" id="1974476"/>
    <lineage>
        <taxon>Bacteria</taxon>
        <taxon>Candidatus Komeiliibacteriota</taxon>
    </lineage>
</organism>
<comment type="caution">
    <text evidence="1">The sequence shown here is derived from an EMBL/GenBank/DDBJ whole genome shotgun (WGS) entry which is preliminary data.</text>
</comment>
<evidence type="ECO:0000313" key="1">
    <source>
        <dbReference type="EMBL" id="PIT90617.1"/>
    </source>
</evidence>
<dbReference type="AlphaFoldDB" id="A0A2M6WCU6"/>
<dbReference type="Proteomes" id="UP000230543">
    <property type="component" value="Unassembled WGS sequence"/>
</dbReference>
<evidence type="ECO:0000313" key="2">
    <source>
        <dbReference type="Proteomes" id="UP000230543"/>
    </source>
</evidence>